<feature type="region of interest" description="Disordered" evidence="1">
    <location>
        <begin position="169"/>
        <end position="190"/>
    </location>
</feature>
<feature type="compositionally biased region" description="Gly residues" evidence="1">
    <location>
        <begin position="174"/>
        <end position="184"/>
    </location>
</feature>
<gene>
    <name evidence="4" type="ORF">BABA_02322</name>
</gene>
<dbReference type="eggNOG" id="COG1512">
    <property type="taxonomic scope" value="Bacteria"/>
</dbReference>
<feature type="compositionally biased region" description="Gly residues" evidence="1">
    <location>
        <begin position="267"/>
        <end position="279"/>
    </location>
</feature>
<evidence type="ECO:0000313" key="4">
    <source>
        <dbReference type="EMBL" id="EKN71277.1"/>
    </source>
</evidence>
<sequence>MSGGFVQKCSLLFFFITINLLLPLGLSVKAETFDRNQYIYDSAGLLTAEEASELQNLASELGKERETAFIILTLNGTDGKILKQYVEDFYDEQAPGYDQPHGNTAILAIDMKERDVYLAGFKKAEQYLDEGRLDQIRDNITPDLSEGHYFQAFSDFINTSYEYMGYEPSSGSDGYSGNGSGGSPEGYNGYDSGTEPENLFIQWWFQLIISFIVAGTAVVIMAYRSGGRVTVNARTYMDSDKSKVVSKYDNFVNQTVTRQRKPDNPKSGGGGGITGGGHSHSGSSGKF</sequence>
<reference evidence="4 5" key="1">
    <citation type="journal article" date="2012" name="Front. Microbiol.">
        <title>Redundancy and modularity in membrane-associated dissimilatory nitrate reduction in Bacillus.</title>
        <authorList>
            <person name="Heylen K."/>
            <person name="Keltjens J."/>
        </authorList>
    </citation>
    <scope>NUCLEOTIDE SEQUENCE [LARGE SCALE GENOMIC DNA]</scope>
    <source>
        <strain evidence="5">LMG 21833T</strain>
    </source>
</reference>
<dbReference type="AlphaFoldDB" id="K6DFE6"/>
<evidence type="ECO:0000313" key="5">
    <source>
        <dbReference type="Proteomes" id="UP000006316"/>
    </source>
</evidence>
<accession>K6DFE6</accession>
<dbReference type="RefSeq" id="WP_007083507.1">
    <property type="nucleotide sequence ID" value="NZ_AJLS01000012.1"/>
</dbReference>
<keyword evidence="5" id="KW-1185">Reference proteome</keyword>
<feature type="domain" description="TPM" evidence="3">
    <location>
        <begin position="39"/>
        <end position="159"/>
    </location>
</feature>
<comment type="caution">
    <text evidence="4">The sequence shown here is derived from an EMBL/GenBank/DDBJ whole genome shotgun (WGS) entry which is preliminary data.</text>
</comment>
<dbReference type="Gene3D" id="3.10.310.50">
    <property type="match status" value="1"/>
</dbReference>
<dbReference type="EMBL" id="AJLS01000012">
    <property type="protein sequence ID" value="EKN71277.1"/>
    <property type="molecule type" value="Genomic_DNA"/>
</dbReference>
<organism evidence="4 5">
    <name type="scientific">Neobacillus bataviensis LMG 21833</name>
    <dbReference type="NCBI Taxonomy" id="1117379"/>
    <lineage>
        <taxon>Bacteria</taxon>
        <taxon>Bacillati</taxon>
        <taxon>Bacillota</taxon>
        <taxon>Bacilli</taxon>
        <taxon>Bacillales</taxon>
        <taxon>Bacillaceae</taxon>
        <taxon>Neobacillus</taxon>
    </lineage>
</organism>
<keyword evidence="2" id="KW-0812">Transmembrane</keyword>
<dbReference type="Pfam" id="PF04536">
    <property type="entry name" value="TPM_phosphatase"/>
    <property type="match status" value="1"/>
</dbReference>
<evidence type="ECO:0000256" key="1">
    <source>
        <dbReference type="SAM" id="MobiDB-lite"/>
    </source>
</evidence>
<dbReference type="STRING" id="1117379.BABA_02322"/>
<feature type="transmembrane region" description="Helical" evidence="2">
    <location>
        <begin position="203"/>
        <end position="223"/>
    </location>
</feature>
<dbReference type="PATRIC" id="fig|1117379.3.peg.490"/>
<evidence type="ECO:0000256" key="2">
    <source>
        <dbReference type="SAM" id="Phobius"/>
    </source>
</evidence>
<name>K6DFE6_9BACI</name>
<keyword evidence="2" id="KW-0472">Membrane</keyword>
<dbReference type="Proteomes" id="UP000006316">
    <property type="component" value="Unassembled WGS sequence"/>
</dbReference>
<feature type="region of interest" description="Disordered" evidence="1">
    <location>
        <begin position="255"/>
        <end position="287"/>
    </location>
</feature>
<dbReference type="InterPro" id="IPR007621">
    <property type="entry name" value="TPM_dom"/>
</dbReference>
<protein>
    <recommendedName>
        <fullName evidence="3">TPM domain-containing protein</fullName>
    </recommendedName>
</protein>
<keyword evidence="2" id="KW-1133">Transmembrane helix</keyword>
<proteinExistence type="predicted"/>
<evidence type="ECO:0000259" key="3">
    <source>
        <dbReference type="Pfam" id="PF04536"/>
    </source>
</evidence>